<gene>
    <name evidence="1" type="ORF">DCW38_08365</name>
</gene>
<proteinExistence type="predicted"/>
<dbReference type="Gene3D" id="3.40.50.2000">
    <property type="entry name" value="Glycogen Phosphorylase B"/>
    <property type="match status" value="1"/>
</dbReference>
<dbReference type="Proteomes" id="UP000264062">
    <property type="component" value="Unassembled WGS sequence"/>
</dbReference>
<evidence type="ECO:0000313" key="1">
    <source>
        <dbReference type="EMBL" id="HAV93173.1"/>
    </source>
</evidence>
<evidence type="ECO:0000313" key="2">
    <source>
        <dbReference type="Proteomes" id="UP000264062"/>
    </source>
</evidence>
<feature type="non-terminal residue" evidence="1">
    <location>
        <position position="117"/>
    </location>
</feature>
<evidence type="ECO:0008006" key="3">
    <source>
        <dbReference type="Google" id="ProtNLM"/>
    </source>
</evidence>
<comment type="caution">
    <text evidence="1">The sequence shown here is derived from an EMBL/GenBank/DDBJ whole genome shotgun (WGS) entry which is preliminary data.</text>
</comment>
<sequence length="117" mass="13732">MNPKKILFALNRYLPAVSGAETLASQIAERLADSGHQVDVFAFDSVFDDDYVRRGRQIQKREKINRVNVRRFPLTKFIYHDRFMNLLEKRGIMEWYTGRRGLFSVNMINALYNEASN</sequence>
<dbReference type="EMBL" id="DMZY01000249">
    <property type="protein sequence ID" value="HAV93173.1"/>
    <property type="molecule type" value="Genomic_DNA"/>
</dbReference>
<name>A0A350HCA7_UNCW3</name>
<accession>A0A350HCA7</accession>
<protein>
    <recommendedName>
        <fullName evidence="3">Glycosyltransferase subfamily 4-like N-terminal domain-containing protein</fullName>
    </recommendedName>
</protein>
<reference evidence="1 2" key="1">
    <citation type="journal article" date="2018" name="Nat. Biotechnol.">
        <title>A standardized bacterial taxonomy based on genome phylogeny substantially revises the tree of life.</title>
        <authorList>
            <person name="Parks D.H."/>
            <person name="Chuvochina M."/>
            <person name="Waite D.W."/>
            <person name="Rinke C."/>
            <person name="Skarshewski A."/>
            <person name="Chaumeil P.A."/>
            <person name="Hugenholtz P."/>
        </authorList>
    </citation>
    <scope>NUCLEOTIDE SEQUENCE [LARGE SCALE GENOMIC DNA]</scope>
    <source>
        <strain evidence="1">UBA9956</strain>
    </source>
</reference>
<dbReference type="AlphaFoldDB" id="A0A350HCA7"/>
<dbReference type="SUPFAM" id="SSF53756">
    <property type="entry name" value="UDP-Glycosyltransferase/glycogen phosphorylase"/>
    <property type="match status" value="1"/>
</dbReference>
<organism evidence="1 2">
    <name type="scientific">candidate division WOR-3 bacterium</name>
    <dbReference type="NCBI Taxonomy" id="2052148"/>
    <lineage>
        <taxon>Bacteria</taxon>
        <taxon>Bacteria division WOR-3</taxon>
    </lineage>
</organism>